<sequence>MPKACPTLEDFACFAIHSAGHALSRAYKPLLEPLGLTYPQYLVMVALWEEDGVTLGALGERLFLDSSTLTPLLKRLETQGLLHRQRDPANERQLSITLTTQGRAFRDRAAGIPACMQAATGMTEAELSRLRDEASRLRNALLRG</sequence>
<dbReference type="RefSeq" id="WP_202831251.1">
    <property type="nucleotide sequence ID" value="NZ_JAETWB010000002.1"/>
</dbReference>
<dbReference type="InterPro" id="IPR039422">
    <property type="entry name" value="MarR/SlyA-like"/>
</dbReference>
<name>A0ABS1U097_9PROT</name>
<dbReference type="SUPFAM" id="SSF46785">
    <property type="entry name" value="Winged helix' DNA-binding domain"/>
    <property type="match status" value="1"/>
</dbReference>
<evidence type="ECO:0000256" key="4">
    <source>
        <dbReference type="ARBA" id="ARBA00023125"/>
    </source>
</evidence>
<dbReference type="Gene3D" id="1.10.10.10">
    <property type="entry name" value="Winged helix-like DNA-binding domain superfamily/Winged helix DNA-binding domain"/>
    <property type="match status" value="1"/>
</dbReference>
<keyword evidence="8" id="KW-1185">Reference proteome</keyword>
<dbReference type="Proteomes" id="UP000660885">
    <property type="component" value="Unassembled WGS sequence"/>
</dbReference>
<keyword evidence="3" id="KW-0805">Transcription regulation</keyword>
<keyword evidence="4" id="KW-0238">DNA-binding</keyword>
<dbReference type="InterPro" id="IPR000835">
    <property type="entry name" value="HTH_MarR-typ"/>
</dbReference>
<evidence type="ECO:0000256" key="3">
    <source>
        <dbReference type="ARBA" id="ARBA00023015"/>
    </source>
</evidence>
<proteinExistence type="predicted"/>
<dbReference type="Pfam" id="PF22381">
    <property type="entry name" value="Staph_reg_Sar_Rot"/>
    <property type="match status" value="1"/>
</dbReference>
<keyword evidence="2" id="KW-0963">Cytoplasm</keyword>
<evidence type="ECO:0000313" key="8">
    <source>
        <dbReference type="Proteomes" id="UP000660885"/>
    </source>
</evidence>
<evidence type="ECO:0000256" key="2">
    <source>
        <dbReference type="ARBA" id="ARBA00022490"/>
    </source>
</evidence>
<dbReference type="PANTHER" id="PTHR33164">
    <property type="entry name" value="TRANSCRIPTIONAL REGULATOR, MARR FAMILY"/>
    <property type="match status" value="1"/>
</dbReference>
<dbReference type="PANTHER" id="PTHR33164:SF5">
    <property type="entry name" value="ORGANIC HYDROPEROXIDE RESISTANCE TRANSCRIPTIONAL REGULATOR"/>
    <property type="match status" value="1"/>
</dbReference>
<dbReference type="InterPro" id="IPR036388">
    <property type="entry name" value="WH-like_DNA-bd_sf"/>
</dbReference>
<keyword evidence="5" id="KW-0804">Transcription</keyword>
<feature type="domain" description="HTH marR-type" evidence="6">
    <location>
        <begin position="9"/>
        <end position="139"/>
    </location>
</feature>
<dbReference type="SMART" id="SM00347">
    <property type="entry name" value="HTH_MARR"/>
    <property type="match status" value="1"/>
</dbReference>
<dbReference type="InterPro" id="IPR055166">
    <property type="entry name" value="Transc_reg_Sar_Rot_HTH"/>
</dbReference>
<comment type="caution">
    <text evidence="7">The sequence shown here is derived from an EMBL/GenBank/DDBJ whole genome shotgun (WGS) entry which is preliminary data.</text>
</comment>
<evidence type="ECO:0000313" key="7">
    <source>
        <dbReference type="EMBL" id="MBL6078106.1"/>
    </source>
</evidence>
<dbReference type="PROSITE" id="PS50995">
    <property type="entry name" value="HTH_MARR_2"/>
    <property type="match status" value="1"/>
</dbReference>
<comment type="subcellular location">
    <subcellularLocation>
        <location evidence="1">Cytoplasm</location>
    </subcellularLocation>
</comment>
<organism evidence="7 8">
    <name type="scientific">Belnapia arida</name>
    <dbReference type="NCBI Taxonomy" id="2804533"/>
    <lineage>
        <taxon>Bacteria</taxon>
        <taxon>Pseudomonadati</taxon>
        <taxon>Pseudomonadota</taxon>
        <taxon>Alphaproteobacteria</taxon>
        <taxon>Acetobacterales</taxon>
        <taxon>Roseomonadaceae</taxon>
        <taxon>Belnapia</taxon>
    </lineage>
</organism>
<evidence type="ECO:0000259" key="6">
    <source>
        <dbReference type="PROSITE" id="PS50995"/>
    </source>
</evidence>
<dbReference type="EMBL" id="JAETWB010000002">
    <property type="protein sequence ID" value="MBL6078106.1"/>
    <property type="molecule type" value="Genomic_DNA"/>
</dbReference>
<dbReference type="InterPro" id="IPR036390">
    <property type="entry name" value="WH_DNA-bd_sf"/>
</dbReference>
<evidence type="ECO:0000256" key="5">
    <source>
        <dbReference type="ARBA" id="ARBA00023163"/>
    </source>
</evidence>
<evidence type="ECO:0000256" key="1">
    <source>
        <dbReference type="ARBA" id="ARBA00004496"/>
    </source>
</evidence>
<gene>
    <name evidence="7" type="ORF">JMJ56_08815</name>
</gene>
<accession>A0ABS1U097</accession>
<reference evidence="7 8" key="1">
    <citation type="submission" date="2021-01" db="EMBL/GenBank/DDBJ databases">
        <title>Belnapia mucosa sp. nov. and Belnapia arida sp. nov., isolated from the Tabernas Desert (Almeria, Spain).</title>
        <authorList>
            <person name="Molina-Menor E."/>
            <person name="Vidal-Verdu A."/>
            <person name="Calonge A."/>
            <person name="Satari L."/>
            <person name="Pereto J."/>
            <person name="Porcar M."/>
        </authorList>
    </citation>
    <scope>NUCLEOTIDE SEQUENCE [LARGE SCALE GENOMIC DNA]</scope>
    <source>
        <strain evidence="7 8">T18</strain>
    </source>
</reference>
<protein>
    <submittedName>
        <fullName evidence="7">MarR family transcriptional regulator</fullName>
    </submittedName>
</protein>